<dbReference type="VEuPathDB" id="FungiDB:PSTT_07686"/>
<feature type="region of interest" description="Disordered" evidence="1">
    <location>
        <begin position="222"/>
        <end position="398"/>
    </location>
</feature>
<proteinExistence type="predicted"/>
<sequence>SLHHNERARHTGALWDLLSEAEQAQWKDQVYTLYLLCQVVFQGMRMTNCLLPPKGLFLGIDSRSLRNLSTSHQLEGYLVLPSRNPWRPVLHTVGSIMADGFLYIHTDNTDQTTSFLGFVTGKQAVRDVLGLWPVPARTTKQHGGIQGNNPDCAHCLGSKKPNTAAIRSELCNTITLFVQVNDHLTTAAEFCKRPLDMRIEQSRRVLTALANGWFKLTGPPAPDDTVVGANDLTNQHDNSLDDGDTPGGDLAVTSRPKKHLPRKKATAQSKKPPAAPKKVPSNKSPAAPKQAPIKPAQKRKTALNVRCRRQSTTESPAVSSSSSDEGESLVGQLARESSSSDGSSIPSVPVPSRAHSDSDGSSLPSVSFSESASDISKESPPRRQPQQPEGRAQQSWTPVPCPEPWGTWHYCWPYELKLVDRVLGMMIGLIHKWRNALRGSTAWGSIMDNERWSLRMTKRSVNMTGQGAQEETQSGEHTFKDDQEICQYDRTRGTRRDTKRSDKHTMVRTLKMNETEKPSGPLRMTKRSVNMTGQGAQEETQSGKHTYVSQQEDSSMSNGEHSGSTAGSSHRSSFDKFEYQQCESDGDNRDNYDDDY</sequence>
<feature type="compositionally biased region" description="Low complexity" evidence="1">
    <location>
        <begin position="337"/>
        <end position="352"/>
    </location>
</feature>
<feature type="compositionally biased region" description="Basic residues" evidence="1">
    <location>
        <begin position="255"/>
        <end position="265"/>
    </location>
</feature>
<evidence type="ECO:0000313" key="3">
    <source>
        <dbReference type="Proteomes" id="UP000239156"/>
    </source>
</evidence>
<feature type="non-terminal residue" evidence="2">
    <location>
        <position position="596"/>
    </location>
</feature>
<feature type="compositionally biased region" description="Basic and acidic residues" evidence="1">
    <location>
        <begin position="490"/>
        <end position="517"/>
    </location>
</feature>
<dbReference type="Proteomes" id="UP000239156">
    <property type="component" value="Unassembled WGS sequence"/>
</dbReference>
<feature type="compositionally biased region" description="Polar residues" evidence="1">
    <location>
        <begin position="527"/>
        <end position="560"/>
    </location>
</feature>
<dbReference type="VEuPathDB" id="FungiDB:PSHT_02037"/>
<feature type="region of interest" description="Disordered" evidence="1">
    <location>
        <begin position="490"/>
        <end position="596"/>
    </location>
</feature>
<dbReference type="AlphaFoldDB" id="A0A2S4VFE0"/>
<feature type="compositionally biased region" description="Basic residues" evidence="1">
    <location>
        <begin position="296"/>
        <end position="309"/>
    </location>
</feature>
<accession>A0A2S4VFE0</accession>
<evidence type="ECO:0000313" key="2">
    <source>
        <dbReference type="EMBL" id="POW08217.1"/>
    </source>
</evidence>
<feature type="non-terminal residue" evidence="2">
    <location>
        <position position="1"/>
    </location>
</feature>
<name>A0A2S4VFE0_9BASI</name>
<feature type="compositionally biased region" description="Low complexity" evidence="1">
    <location>
        <begin position="312"/>
        <end position="323"/>
    </location>
</feature>
<dbReference type="EMBL" id="PKSL01000066">
    <property type="protein sequence ID" value="POW08217.1"/>
    <property type="molecule type" value="Genomic_DNA"/>
</dbReference>
<feature type="compositionally biased region" description="Low complexity" evidence="1">
    <location>
        <begin position="561"/>
        <end position="571"/>
    </location>
</feature>
<reference evidence="2" key="1">
    <citation type="submission" date="2017-12" db="EMBL/GenBank/DDBJ databases">
        <title>Gene loss provides genomic basis for host adaptation in cereal stripe rust fungi.</title>
        <authorList>
            <person name="Xia C."/>
        </authorList>
    </citation>
    <scope>NUCLEOTIDE SEQUENCE [LARGE SCALE GENOMIC DNA]</scope>
    <source>
        <strain evidence="2">93-210</strain>
    </source>
</reference>
<feature type="compositionally biased region" description="Low complexity" evidence="1">
    <location>
        <begin position="359"/>
        <end position="369"/>
    </location>
</feature>
<organism evidence="2 3">
    <name type="scientific">Puccinia striiformis</name>
    <dbReference type="NCBI Taxonomy" id="27350"/>
    <lineage>
        <taxon>Eukaryota</taxon>
        <taxon>Fungi</taxon>
        <taxon>Dikarya</taxon>
        <taxon>Basidiomycota</taxon>
        <taxon>Pucciniomycotina</taxon>
        <taxon>Pucciniomycetes</taxon>
        <taxon>Pucciniales</taxon>
        <taxon>Pucciniaceae</taxon>
        <taxon>Puccinia</taxon>
    </lineage>
</organism>
<evidence type="ECO:0000256" key="1">
    <source>
        <dbReference type="SAM" id="MobiDB-lite"/>
    </source>
</evidence>
<gene>
    <name evidence="2" type="ORF">PSTT_07686</name>
</gene>
<feature type="compositionally biased region" description="Low complexity" evidence="1">
    <location>
        <begin position="384"/>
        <end position="394"/>
    </location>
</feature>
<feature type="compositionally biased region" description="Basic and acidic residues" evidence="1">
    <location>
        <begin position="586"/>
        <end position="596"/>
    </location>
</feature>
<feature type="compositionally biased region" description="Low complexity" evidence="1">
    <location>
        <begin position="266"/>
        <end position="295"/>
    </location>
</feature>
<protein>
    <submittedName>
        <fullName evidence="2">Uncharacterized protein</fullName>
    </submittedName>
</protein>
<keyword evidence="3" id="KW-1185">Reference proteome</keyword>
<comment type="caution">
    <text evidence="2">The sequence shown here is derived from an EMBL/GenBank/DDBJ whole genome shotgun (WGS) entry which is preliminary data.</text>
</comment>